<dbReference type="NCBIfam" id="TIGR00100">
    <property type="entry name" value="hypA"/>
    <property type="match status" value="1"/>
</dbReference>
<reference evidence="7" key="1">
    <citation type="journal article" date="2019" name="Int. J. Syst. Evol. Microbiol.">
        <title>The Global Catalogue of Microorganisms (GCM) 10K type strain sequencing project: providing services to taxonomists for standard genome sequencing and annotation.</title>
        <authorList>
            <consortium name="The Broad Institute Genomics Platform"/>
            <consortium name="The Broad Institute Genome Sequencing Center for Infectious Disease"/>
            <person name="Wu L."/>
            <person name="Ma J."/>
        </authorList>
    </citation>
    <scope>NUCLEOTIDE SEQUENCE [LARGE SCALE GENOMIC DNA]</scope>
    <source>
        <strain evidence="7">JCM 9651</strain>
    </source>
</reference>
<feature type="binding site" evidence="5">
    <location>
        <position position="90"/>
    </location>
    <ligand>
        <name>Zn(2+)</name>
        <dbReference type="ChEBI" id="CHEBI:29105"/>
    </ligand>
</feature>
<name>A0ABP6SKI0_9ACTN</name>
<evidence type="ECO:0000256" key="2">
    <source>
        <dbReference type="ARBA" id="ARBA00022596"/>
    </source>
</evidence>
<keyword evidence="7" id="KW-1185">Reference proteome</keyword>
<feature type="binding site" evidence="5">
    <location>
        <position position="2"/>
    </location>
    <ligand>
        <name>Ni(2+)</name>
        <dbReference type="ChEBI" id="CHEBI:49786"/>
    </ligand>
</feature>
<feature type="binding site" evidence="5">
    <location>
        <position position="76"/>
    </location>
    <ligand>
        <name>Zn(2+)</name>
        <dbReference type="ChEBI" id="CHEBI:29105"/>
    </ligand>
</feature>
<dbReference type="RefSeq" id="WP_345043621.1">
    <property type="nucleotide sequence ID" value="NZ_BAAAYL010000001.1"/>
</dbReference>
<dbReference type="PROSITE" id="PS01249">
    <property type="entry name" value="HYPA"/>
    <property type="match status" value="1"/>
</dbReference>
<evidence type="ECO:0000313" key="6">
    <source>
        <dbReference type="EMBL" id="GAA3379034.1"/>
    </source>
</evidence>
<dbReference type="InterPro" id="IPR000688">
    <property type="entry name" value="HypA/HybF"/>
</dbReference>
<dbReference type="PANTHER" id="PTHR34535:SF3">
    <property type="entry name" value="HYDROGENASE MATURATION FACTOR HYPA"/>
    <property type="match status" value="1"/>
</dbReference>
<keyword evidence="2 5" id="KW-0533">Nickel</keyword>
<protein>
    <recommendedName>
        <fullName evidence="5">Hydrogenase maturation factor HypA</fullName>
    </recommendedName>
</protein>
<evidence type="ECO:0000256" key="1">
    <source>
        <dbReference type="ARBA" id="ARBA00010748"/>
    </source>
</evidence>
<evidence type="ECO:0000256" key="5">
    <source>
        <dbReference type="HAMAP-Rule" id="MF_00213"/>
    </source>
</evidence>
<proteinExistence type="inferred from homology"/>
<dbReference type="EMBL" id="BAAAYL010000001">
    <property type="protein sequence ID" value="GAA3379034.1"/>
    <property type="molecule type" value="Genomic_DNA"/>
</dbReference>
<evidence type="ECO:0000256" key="3">
    <source>
        <dbReference type="ARBA" id="ARBA00022723"/>
    </source>
</evidence>
<dbReference type="Proteomes" id="UP001499990">
    <property type="component" value="Unassembled WGS sequence"/>
</dbReference>
<dbReference type="PIRSF" id="PIRSF004761">
    <property type="entry name" value="Hydrgn_mat_HypA"/>
    <property type="match status" value="1"/>
</dbReference>
<sequence>MHELSIAIAVVEAVDELARRHDADAVDEVRLRVGELAGVEPDALDFAFEVAREGTLLSTARFTVERVAAVVRCAPCAVEFHPGTPPNLLCPQCDGGSVEVLAGRELELAGVGFPAPDHHDEEVTADVPGR</sequence>
<accession>A0ABP6SKI0</accession>
<feature type="binding site" evidence="5">
    <location>
        <position position="73"/>
    </location>
    <ligand>
        <name>Zn(2+)</name>
        <dbReference type="ChEBI" id="CHEBI:29105"/>
    </ligand>
</feature>
<feature type="binding site" evidence="5">
    <location>
        <position position="93"/>
    </location>
    <ligand>
        <name>Zn(2+)</name>
        <dbReference type="ChEBI" id="CHEBI:29105"/>
    </ligand>
</feature>
<dbReference type="Pfam" id="PF01155">
    <property type="entry name" value="HypA"/>
    <property type="match status" value="1"/>
</dbReference>
<comment type="caution">
    <text evidence="6">The sequence shown here is derived from an EMBL/GenBank/DDBJ whole genome shotgun (WGS) entry which is preliminary data.</text>
</comment>
<gene>
    <name evidence="5 6" type="primary">hypA</name>
    <name evidence="6" type="ORF">GCM10020367_60960</name>
</gene>
<keyword evidence="4 5" id="KW-0862">Zinc</keyword>
<comment type="function">
    <text evidence="5">Involved in the maturation of [NiFe] hydrogenases. Required for nickel insertion into the metal center of the hydrogenase.</text>
</comment>
<dbReference type="Gene3D" id="3.30.2320.80">
    <property type="match status" value="1"/>
</dbReference>
<dbReference type="InterPro" id="IPR020538">
    <property type="entry name" value="Hydgase_Ni_incorp_HypA/HybF_CS"/>
</dbReference>
<evidence type="ECO:0000256" key="4">
    <source>
        <dbReference type="ARBA" id="ARBA00022833"/>
    </source>
</evidence>
<dbReference type="PANTHER" id="PTHR34535">
    <property type="entry name" value="HYDROGENASE MATURATION FACTOR HYPA"/>
    <property type="match status" value="1"/>
</dbReference>
<dbReference type="HAMAP" id="MF_00213">
    <property type="entry name" value="HypA_HybF"/>
    <property type="match status" value="1"/>
</dbReference>
<comment type="similarity">
    <text evidence="1 5">Belongs to the HypA/HybF family.</text>
</comment>
<organism evidence="6 7">
    <name type="scientific">Streptomyces sannanensis</name>
    <dbReference type="NCBI Taxonomy" id="285536"/>
    <lineage>
        <taxon>Bacteria</taxon>
        <taxon>Bacillati</taxon>
        <taxon>Actinomycetota</taxon>
        <taxon>Actinomycetes</taxon>
        <taxon>Kitasatosporales</taxon>
        <taxon>Streptomycetaceae</taxon>
        <taxon>Streptomyces</taxon>
    </lineage>
</organism>
<keyword evidence="3 5" id="KW-0479">Metal-binding</keyword>
<evidence type="ECO:0000313" key="7">
    <source>
        <dbReference type="Proteomes" id="UP001499990"/>
    </source>
</evidence>